<comment type="subcellular location">
    <subcellularLocation>
        <location evidence="1 7">Mitochondrion</location>
    </subcellularLocation>
</comment>
<comment type="similarity">
    <text evidence="2 7">Belongs to the NDUFAF7 family.</text>
</comment>
<keyword evidence="5 7" id="KW-0496">Mitochondrion</keyword>
<dbReference type="InterPro" id="IPR029063">
    <property type="entry name" value="SAM-dependent_MTases_sf"/>
</dbReference>
<comment type="catalytic activity">
    <reaction evidence="6 7">
        <text>L-arginyl-[protein] + 2 S-adenosyl-L-methionine = N(omega),N(omega)'-dimethyl-L-arginyl-[protein] + 2 S-adenosyl-L-homocysteine + 2 H(+)</text>
        <dbReference type="Rhea" id="RHEA:48108"/>
        <dbReference type="Rhea" id="RHEA-COMP:10532"/>
        <dbReference type="Rhea" id="RHEA-COMP:11992"/>
        <dbReference type="ChEBI" id="CHEBI:15378"/>
        <dbReference type="ChEBI" id="CHEBI:29965"/>
        <dbReference type="ChEBI" id="CHEBI:57856"/>
        <dbReference type="ChEBI" id="CHEBI:59789"/>
        <dbReference type="ChEBI" id="CHEBI:88221"/>
        <dbReference type="EC" id="2.1.1.320"/>
    </reaction>
</comment>
<dbReference type="GeneID" id="54481327"/>
<dbReference type="Proteomes" id="UP000799437">
    <property type="component" value="Unassembled WGS sequence"/>
</dbReference>
<evidence type="ECO:0000256" key="7">
    <source>
        <dbReference type="RuleBase" id="RU364114"/>
    </source>
</evidence>
<comment type="function">
    <text evidence="7">Arginine methyltransferase involved in the assembly or stability of mitochondrial NADH:ubiquinone oxidoreductase complex (complex I).</text>
</comment>
<evidence type="ECO:0000256" key="3">
    <source>
        <dbReference type="ARBA" id="ARBA00022603"/>
    </source>
</evidence>
<dbReference type="InterPro" id="IPR003788">
    <property type="entry name" value="NDUFAF7"/>
</dbReference>
<dbReference type="GO" id="GO:0035243">
    <property type="term" value="F:protein-arginine omega-N symmetric methyltransferase activity"/>
    <property type="evidence" value="ECO:0007669"/>
    <property type="project" value="UniProtKB-EC"/>
</dbReference>
<gene>
    <name evidence="9" type="ORF">EJ05DRAFT_262262</name>
</gene>
<reference evidence="9" key="1">
    <citation type="journal article" date="2020" name="Stud. Mycol.">
        <title>101 Dothideomycetes genomes: a test case for predicting lifestyles and emergence of pathogens.</title>
        <authorList>
            <person name="Haridas S."/>
            <person name="Albert R."/>
            <person name="Binder M."/>
            <person name="Bloem J."/>
            <person name="Labutti K."/>
            <person name="Salamov A."/>
            <person name="Andreopoulos B."/>
            <person name="Baker S."/>
            <person name="Barry K."/>
            <person name="Bills G."/>
            <person name="Bluhm B."/>
            <person name="Cannon C."/>
            <person name="Castanera R."/>
            <person name="Culley D."/>
            <person name="Daum C."/>
            <person name="Ezra D."/>
            <person name="Gonzalez J."/>
            <person name="Henrissat B."/>
            <person name="Kuo A."/>
            <person name="Liang C."/>
            <person name="Lipzen A."/>
            <person name="Lutzoni F."/>
            <person name="Magnuson J."/>
            <person name="Mondo S."/>
            <person name="Nolan M."/>
            <person name="Ohm R."/>
            <person name="Pangilinan J."/>
            <person name="Park H.-J."/>
            <person name="Ramirez L."/>
            <person name="Alfaro M."/>
            <person name="Sun H."/>
            <person name="Tritt A."/>
            <person name="Yoshinaga Y."/>
            <person name="Zwiers L.-H."/>
            <person name="Turgeon B."/>
            <person name="Goodwin S."/>
            <person name="Spatafora J."/>
            <person name="Crous P."/>
            <person name="Grigoriev I."/>
        </authorList>
    </citation>
    <scope>NUCLEOTIDE SEQUENCE</scope>
    <source>
        <strain evidence="9">CBS 121739</strain>
    </source>
</reference>
<evidence type="ECO:0000313" key="9">
    <source>
        <dbReference type="EMBL" id="KAF2761370.1"/>
    </source>
</evidence>
<dbReference type="PANTHER" id="PTHR12049">
    <property type="entry name" value="PROTEIN ARGININE METHYLTRANSFERASE NDUFAF7, MITOCHONDRIAL"/>
    <property type="match status" value="1"/>
</dbReference>
<dbReference type="EMBL" id="ML996567">
    <property type="protein sequence ID" value="KAF2761370.1"/>
    <property type="molecule type" value="Genomic_DNA"/>
</dbReference>
<dbReference type="FunFam" id="3.40.50.12710:FF:000004">
    <property type="entry name" value="Protein arginine methyltransferase NDUFAF7"/>
    <property type="match status" value="1"/>
</dbReference>
<dbReference type="GO" id="GO:0005739">
    <property type="term" value="C:mitochondrion"/>
    <property type="evidence" value="ECO:0007669"/>
    <property type="project" value="UniProtKB-SubCell"/>
</dbReference>
<dbReference type="SUPFAM" id="SSF53335">
    <property type="entry name" value="S-adenosyl-L-methionine-dependent methyltransferases"/>
    <property type="match status" value="1"/>
</dbReference>
<evidence type="ECO:0000256" key="8">
    <source>
        <dbReference type="SAM" id="MobiDB-lite"/>
    </source>
</evidence>
<evidence type="ECO:0000256" key="6">
    <source>
        <dbReference type="ARBA" id="ARBA00048612"/>
    </source>
</evidence>
<evidence type="ECO:0000256" key="4">
    <source>
        <dbReference type="ARBA" id="ARBA00022679"/>
    </source>
</evidence>
<proteinExistence type="inferred from homology"/>
<evidence type="ECO:0000256" key="5">
    <source>
        <dbReference type="ARBA" id="ARBA00023128"/>
    </source>
</evidence>
<keyword evidence="3 7" id="KW-0489">Methyltransferase</keyword>
<feature type="region of interest" description="Disordered" evidence="8">
    <location>
        <begin position="246"/>
        <end position="266"/>
    </location>
</feature>
<dbReference type="RefSeq" id="XP_033603821.1">
    <property type="nucleotide sequence ID" value="XM_033740273.1"/>
</dbReference>
<dbReference type="GO" id="GO:0032259">
    <property type="term" value="P:methylation"/>
    <property type="evidence" value="ECO:0007669"/>
    <property type="project" value="UniProtKB-KW"/>
</dbReference>
<evidence type="ECO:0000256" key="2">
    <source>
        <dbReference type="ARBA" id="ARBA00005891"/>
    </source>
</evidence>
<dbReference type="EC" id="2.1.1.320" evidence="7"/>
<dbReference type="Gene3D" id="3.40.50.12710">
    <property type="match status" value="1"/>
</dbReference>
<dbReference type="GO" id="GO:0032981">
    <property type="term" value="P:mitochondrial respiratory chain complex I assembly"/>
    <property type="evidence" value="ECO:0007669"/>
    <property type="project" value="TreeGrafter"/>
</dbReference>
<protein>
    <recommendedName>
        <fullName evidence="7">Protein arginine methyltransferase NDUFAF7</fullName>
        <ecNumber evidence="7">2.1.1.320</ecNumber>
    </recommendedName>
</protein>
<organism evidence="9 10">
    <name type="scientific">Pseudovirgaria hyperparasitica</name>
    <dbReference type="NCBI Taxonomy" id="470096"/>
    <lineage>
        <taxon>Eukaryota</taxon>
        <taxon>Fungi</taxon>
        <taxon>Dikarya</taxon>
        <taxon>Ascomycota</taxon>
        <taxon>Pezizomycotina</taxon>
        <taxon>Dothideomycetes</taxon>
        <taxon>Dothideomycetes incertae sedis</taxon>
        <taxon>Acrospermales</taxon>
        <taxon>Acrospermaceae</taxon>
        <taxon>Pseudovirgaria</taxon>
    </lineage>
</organism>
<dbReference type="OrthoDB" id="5595109at2759"/>
<dbReference type="AlphaFoldDB" id="A0A6A6WH29"/>
<keyword evidence="4 7" id="KW-0808">Transferase</keyword>
<dbReference type="PANTHER" id="PTHR12049:SF7">
    <property type="entry name" value="PROTEIN ARGININE METHYLTRANSFERASE NDUFAF7, MITOCHONDRIAL"/>
    <property type="match status" value="1"/>
</dbReference>
<keyword evidence="10" id="KW-1185">Reference proteome</keyword>
<dbReference type="InterPro" id="IPR038375">
    <property type="entry name" value="NDUFAF7_sf"/>
</dbReference>
<sequence length="509" mass="55842">MRSSHQIASSVFSLVARRSQRSTQCSRICRRWLSSEFKNRQWSTPLAKMLANAIEATGPITVAAYMRQVLTSPDGGYYTSQTETGRDQFGQKGDFVTSPEISQIFGELIGLWFLTEWMSQGKRSSGVTIMEMGPGRGTLMNDMLRTIQNFEPMASSIEAIYLVEASPILREAQKQLLCGDATMQENDIGFESQSKHLEGVKVIWTEDVRLLPKDANESPFIVAHEFFDALPIHVFQSIEQTADHGDNVTAHERPGTPTTGQLKGPTRQWRELVISPTADPDPLAPDLAKQLPEFELSVSKKHTPHSLYLPETSQRYKALKHVKDAIIEISPESLAYVSEFATRIGGSDTQEALNSAKAQAFSKPTASGAALILDYGTMDTIPTNSLRGIRHHERLSPLASPGAVDVSADVDFVALANAALGASPNVVVHGPMEQGTWLGAMGIQTRAEMLMTKAQSEEEKRRIETGWKRLVDRGPQGMGKIYKAMAIIPSIEGDATTRRPVGFGGDISV</sequence>
<name>A0A6A6WH29_9PEZI</name>
<accession>A0A6A6WH29</accession>
<evidence type="ECO:0000313" key="10">
    <source>
        <dbReference type="Proteomes" id="UP000799437"/>
    </source>
</evidence>
<evidence type="ECO:0000256" key="1">
    <source>
        <dbReference type="ARBA" id="ARBA00004173"/>
    </source>
</evidence>
<dbReference type="Pfam" id="PF02636">
    <property type="entry name" value="Methyltransf_28"/>
    <property type="match status" value="1"/>
</dbReference>